<evidence type="ECO:0000313" key="3">
    <source>
        <dbReference type="Proteomes" id="UP001356095"/>
    </source>
</evidence>
<reference evidence="2 3" key="1">
    <citation type="submission" date="2023-08" db="EMBL/GenBank/DDBJ databases">
        <authorList>
            <person name="Girao M."/>
            <person name="Carvalho M.F."/>
        </authorList>
    </citation>
    <scope>NUCLEOTIDE SEQUENCE [LARGE SCALE GENOMIC DNA]</scope>
    <source>
        <strain evidence="2 3">CT-R113</strain>
    </source>
</reference>
<accession>A0ABU7KGX2</accession>
<comment type="caution">
    <text evidence="2">The sequence shown here is derived from an EMBL/GenBank/DDBJ whole genome shotgun (WGS) entry which is preliminary data.</text>
</comment>
<dbReference type="RefSeq" id="WP_330095237.1">
    <property type="nucleotide sequence ID" value="NZ_JAUZMY010000051.1"/>
</dbReference>
<dbReference type="Gene3D" id="3.30.1050.10">
    <property type="entry name" value="SCP2 sterol-binding domain"/>
    <property type="match status" value="1"/>
</dbReference>
<organism evidence="2 3">
    <name type="scientific">Nocardiopsis codii</name>
    <dbReference type="NCBI Taxonomy" id="3065942"/>
    <lineage>
        <taxon>Bacteria</taxon>
        <taxon>Bacillati</taxon>
        <taxon>Actinomycetota</taxon>
        <taxon>Actinomycetes</taxon>
        <taxon>Streptosporangiales</taxon>
        <taxon>Nocardiopsidaceae</taxon>
        <taxon>Nocardiopsis</taxon>
    </lineage>
</organism>
<evidence type="ECO:0000259" key="1">
    <source>
        <dbReference type="Pfam" id="PF02036"/>
    </source>
</evidence>
<dbReference type="Pfam" id="PF02036">
    <property type="entry name" value="SCP2"/>
    <property type="match status" value="1"/>
</dbReference>
<dbReference type="EMBL" id="JAUZMY010000051">
    <property type="protein sequence ID" value="MEE2041483.1"/>
    <property type="molecule type" value="Genomic_DNA"/>
</dbReference>
<feature type="domain" description="SCP2" evidence="1">
    <location>
        <begin position="13"/>
        <end position="103"/>
    </location>
</feature>
<dbReference type="InterPro" id="IPR003033">
    <property type="entry name" value="SCP2_sterol-bd_dom"/>
</dbReference>
<keyword evidence="3" id="KW-1185">Reference proteome</keyword>
<gene>
    <name evidence="2" type="ORF">Q8791_30105</name>
</gene>
<dbReference type="InterPro" id="IPR036527">
    <property type="entry name" value="SCP2_sterol-bd_dom_sf"/>
</dbReference>
<name>A0ABU7KGX2_9ACTN</name>
<dbReference type="SUPFAM" id="SSF55718">
    <property type="entry name" value="SCP-like"/>
    <property type="match status" value="1"/>
</dbReference>
<proteinExistence type="predicted"/>
<evidence type="ECO:0000313" key="2">
    <source>
        <dbReference type="EMBL" id="MEE2041483.1"/>
    </source>
</evidence>
<sequence length="116" mass="12935">MSSIDSCLVGIEKINQRILAEPEEERRRHIRERSVSVVVPDLATAFDMRLTLDGLVDVTPRPLDPASPKPQVRITVGSDDLVAVAEDRLDAARALLSRRVRVEAAVGDLLRMRRLL</sequence>
<dbReference type="Proteomes" id="UP001356095">
    <property type="component" value="Unassembled WGS sequence"/>
</dbReference>
<protein>
    <submittedName>
        <fullName evidence="2">SCP-2 sterol transfer family protein</fullName>
    </submittedName>
</protein>